<evidence type="ECO:0000256" key="2">
    <source>
        <dbReference type="ARBA" id="ARBA00022519"/>
    </source>
</evidence>
<evidence type="ECO:0000259" key="12">
    <source>
        <dbReference type="Pfam" id="PF00912"/>
    </source>
</evidence>
<evidence type="ECO:0000256" key="10">
    <source>
        <dbReference type="ARBA" id="ARBA00023316"/>
    </source>
</evidence>
<dbReference type="GO" id="GO:0008955">
    <property type="term" value="F:peptidoglycan glycosyltransferase activity"/>
    <property type="evidence" value="ECO:0007669"/>
    <property type="project" value="UniProtKB-UniRule"/>
</dbReference>
<keyword evidence="10 11" id="KW-0961">Cell wall biogenesis/degradation</keyword>
<evidence type="ECO:0000256" key="11">
    <source>
        <dbReference type="HAMAP-Rule" id="MF_00766"/>
    </source>
</evidence>
<evidence type="ECO:0000256" key="4">
    <source>
        <dbReference type="ARBA" id="ARBA00022679"/>
    </source>
</evidence>
<dbReference type="InterPro" id="IPR001264">
    <property type="entry name" value="Glyco_trans_51"/>
</dbReference>
<dbReference type="GO" id="GO:0016763">
    <property type="term" value="F:pentosyltransferase activity"/>
    <property type="evidence" value="ECO:0007669"/>
    <property type="project" value="InterPro"/>
</dbReference>
<dbReference type="PANTHER" id="PTHR30400">
    <property type="entry name" value="MONOFUNCTIONAL BIOSYNTHETIC PEPTIDOGLYCAN TRANSGLYCOSYLASE"/>
    <property type="match status" value="1"/>
</dbReference>
<keyword evidence="1 11" id="KW-1003">Cell membrane</keyword>
<keyword evidence="14" id="KW-1185">Reference proteome</keyword>
<dbReference type="EC" id="2.4.99.28" evidence="11"/>
<dbReference type="InterPro" id="IPR011812">
    <property type="entry name" value="Pep_trsgly"/>
</dbReference>
<evidence type="ECO:0000313" key="13">
    <source>
        <dbReference type="EMBL" id="MBE3638027.1"/>
    </source>
</evidence>
<evidence type="ECO:0000256" key="5">
    <source>
        <dbReference type="ARBA" id="ARBA00022692"/>
    </source>
</evidence>
<keyword evidence="4 11" id="KW-0808">Transferase</keyword>
<comment type="similarity">
    <text evidence="11">Belongs to the glycosyltransferase 51 family.</text>
</comment>
<dbReference type="HAMAP" id="MF_00766">
    <property type="entry name" value="PGT_MtgA"/>
    <property type="match status" value="1"/>
</dbReference>
<dbReference type="GO" id="GO:0008360">
    <property type="term" value="P:regulation of cell shape"/>
    <property type="evidence" value="ECO:0007669"/>
    <property type="project" value="UniProtKB-KW"/>
</dbReference>
<gene>
    <name evidence="11 13" type="primary">mtgA</name>
    <name evidence="13" type="ORF">ICN82_07405</name>
</gene>
<keyword evidence="2 11" id="KW-0997">Cell inner membrane</keyword>
<accession>A0A8J6YUJ1</accession>
<dbReference type="InterPro" id="IPR023346">
    <property type="entry name" value="Lysozyme-like_dom_sf"/>
</dbReference>
<dbReference type="GO" id="GO:0005886">
    <property type="term" value="C:plasma membrane"/>
    <property type="evidence" value="ECO:0007669"/>
    <property type="project" value="UniProtKB-SubCell"/>
</dbReference>
<sequence>MARKAAKKKTAKTRAPRARIRPGRWVMRGVLGLVAAFALILAAYAVLPVPVTPYQISESRRLGGIEKEWVPVQYISPVMLRSVVAAEDANYCEHWGFDIAALRSAIAGGARRGGSTISQQTVKNVFLWQGRSWPRKALEAVVTPGAELVWSKRRLLEIYLNVIEFGDGIFGIQAASRHYFGLDAADLSAIQAARLAAILPDPKGRSAADPSPFVRRRAAQIRDGAETIRRDGRANCFQG</sequence>
<evidence type="ECO:0000313" key="14">
    <source>
        <dbReference type="Proteomes" id="UP000609121"/>
    </source>
</evidence>
<dbReference type="GO" id="GO:0009274">
    <property type="term" value="C:peptidoglycan-based cell wall"/>
    <property type="evidence" value="ECO:0007669"/>
    <property type="project" value="InterPro"/>
</dbReference>
<keyword evidence="7 11" id="KW-0573">Peptidoglycan synthesis</keyword>
<dbReference type="InterPro" id="IPR036950">
    <property type="entry name" value="PBP_transglycosylase"/>
</dbReference>
<dbReference type="PANTHER" id="PTHR30400:SF0">
    <property type="entry name" value="BIOSYNTHETIC PEPTIDOGLYCAN TRANSGLYCOSYLASE"/>
    <property type="match status" value="1"/>
</dbReference>
<dbReference type="Pfam" id="PF00912">
    <property type="entry name" value="Transgly"/>
    <property type="match status" value="1"/>
</dbReference>
<dbReference type="RefSeq" id="WP_193181310.1">
    <property type="nucleotide sequence ID" value="NZ_JACVXA010000015.1"/>
</dbReference>
<evidence type="ECO:0000256" key="8">
    <source>
        <dbReference type="ARBA" id="ARBA00022989"/>
    </source>
</evidence>
<proteinExistence type="inferred from homology"/>
<comment type="subcellular location">
    <subcellularLocation>
        <location evidence="11">Cell inner membrane</location>
        <topology evidence="11">Single-pass membrane protein</topology>
    </subcellularLocation>
</comment>
<dbReference type="SUPFAM" id="SSF53955">
    <property type="entry name" value="Lysozyme-like"/>
    <property type="match status" value="1"/>
</dbReference>
<keyword evidence="3 11" id="KW-0328">Glycosyltransferase</keyword>
<comment type="pathway">
    <text evidence="11">Cell wall biogenesis; peptidoglycan biosynthesis.</text>
</comment>
<dbReference type="GO" id="GO:0071555">
    <property type="term" value="P:cell wall organization"/>
    <property type="evidence" value="ECO:0007669"/>
    <property type="project" value="UniProtKB-KW"/>
</dbReference>
<reference evidence="13" key="1">
    <citation type="submission" date="2020-09" db="EMBL/GenBank/DDBJ databases">
        <title>A novel bacterium of genus Mangrovicoccus, isolated from South China Sea.</title>
        <authorList>
            <person name="Huang H."/>
            <person name="Mo K."/>
            <person name="Hu Y."/>
        </authorList>
    </citation>
    <scope>NUCLEOTIDE SEQUENCE</scope>
    <source>
        <strain evidence="13">HB182678</strain>
    </source>
</reference>
<keyword evidence="6 11" id="KW-0133">Cell shape</keyword>
<feature type="domain" description="Glycosyl transferase family 51" evidence="12">
    <location>
        <begin position="65"/>
        <end position="220"/>
    </location>
</feature>
<evidence type="ECO:0000256" key="6">
    <source>
        <dbReference type="ARBA" id="ARBA00022960"/>
    </source>
</evidence>
<keyword evidence="9 11" id="KW-0472">Membrane</keyword>
<evidence type="ECO:0000256" key="9">
    <source>
        <dbReference type="ARBA" id="ARBA00023136"/>
    </source>
</evidence>
<dbReference type="NCBIfam" id="TIGR02070">
    <property type="entry name" value="mono_pep_trsgly"/>
    <property type="match status" value="1"/>
</dbReference>
<evidence type="ECO:0000256" key="7">
    <source>
        <dbReference type="ARBA" id="ARBA00022984"/>
    </source>
</evidence>
<dbReference type="Gene3D" id="1.10.3810.10">
    <property type="entry name" value="Biosynthetic peptidoglycan transglycosylase-like"/>
    <property type="match status" value="1"/>
</dbReference>
<keyword evidence="8 11" id="KW-1133">Transmembrane helix</keyword>
<evidence type="ECO:0000256" key="1">
    <source>
        <dbReference type="ARBA" id="ARBA00022475"/>
    </source>
</evidence>
<organism evidence="13 14">
    <name type="scientific">Mangrovicoccus algicola</name>
    <dbReference type="NCBI Taxonomy" id="2771008"/>
    <lineage>
        <taxon>Bacteria</taxon>
        <taxon>Pseudomonadati</taxon>
        <taxon>Pseudomonadota</taxon>
        <taxon>Alphaproteobacteria</taxon>
        <taxon>Rhodobacterales</taxon>
        <taxon>Paracoccaceae</taxon>
        <taxon>Mangrovicoccus</taxon>
    </lineage>
</organism>
<dbReference type="EMBL" id="JACVXA010000015">
    <property type="protein sequence ID" value="MBE3638027.1"/>
    <property type="molecule type" value="Genomic_DNA"/>
</dbReference>
<comment type="catalytic activity">
    <reaction evidence="11">
        <text>[GlcNAc-(1-&gt;4)-Mur2Ac(oyl-L-Ala-gamma-D-Glu-L-Lys-D-Ala-D-Ala)](n)-di-trans,octa-cis-undecaprenyl diphosphate + beta-D-GlcNAc-(1-&gt;4)-Mur2Ac(oyl-L-Ala-gamma-D-Glu-L-Lys-D-Ala-D-Ala)-di-trans,octa-cis-undecaprenyl diphosphate = [GlcNAc-(1-&gt;4)-Mur2Ac(oyl-L-Ala-gamma-D-Glu-L-Lys-D-Ala-D-Ala)](n+1)-di-trans,octa-cis-undecaprenyl diphosphate + di-trans,octa-cis-undecaprenyl diphosphate + H(+)</text>
        <dbReference type="Rhea" id="RHEA:23708"/>
        <dbReference type="Rhea" id="RHEA-COMP:9602"/>
        <dbReference type="Rhea" id="RHEA-COMP:9603"/>
        <dbReference type="ChEBI" id="CHEBI:15378"/>
        <dbReference type="ChEBI" id="CHEBI:58405"/>
        <dbReference type="ChEBI" id="CHEBI:60033"/>
        <dbReference type="ChEBI" id="CHEBI:78435"/>
        <dbReference type="EC" id="2.4.99.28"/>
    </reaction>
</comment>
<evidence type="ECO:0000256" key="3">
    <source>
        <dbReference type="ARBA" id="ARBA00022676"/>
    </source>
</evidence>
<dbReference type="AlphaFoldDB" id="A0A8J6YUJ1"/>
<dbReference type="Proteomes" id="UP000609121">
    <property type="component" value="Unassembled WGS sequence"/>
</dbReference>
<comment type="function">
    <text evidence="11">Peptidoglycan polymerase that catalyzes glycan chain elongation from lipid-linked precursors.</text>
</comment>
<comment type="caution">
    <text evidence="13">The sequence shown here is derived from an EMBL/GenBank/DDBJ whole genome shotgun (WGS) entry which is preliminary data.</text>
</comment>
<protein>
    <recommendedName>
        <fullName evidence="11">Biosynthetic peptidoglycan transglycosylase</fullName>
        <ecNumber evidence="11">2.4.99.28</ecNumber>
    </recommendedName>
    <alternativeName>
        <fullName evidence="11">Glycan polymerase</fullName>
    </alternativeName>
    <alternativeName>
        <fullName evidence="11">Peptidoglycan glycosyltransferase MtgA</fullName>
        <shortName evidence="11">PGT</shortName>
    </alternativeName>
</protein>
<keyword evidence="5 11" id="KW-0812">Transmembrane</keyword>
<name>A0A8J6YUJ1_9RHOB</name>
<dbReference type="GO" id="GO:0009252">
    <property type="term" value="P:peptidoglycan biosynthetic process"/>
    <property type="evidence" value="ECO:0007669"/>
    <property type="project" value="UniProtKB-UniRule"/>
</dbReference>
<dbReference type="UniPathway" id="UPA00219"/>